<keyword evidence="1" id="KW-0732">Signal</keyword>
<feature type="domain" description="Glycosyl hydrolase-like 10" evidence="3">
    <location>
        <begin position="55"/>
        <end position="324"/>
    </location>
</feature>
<dbReference type="InterPro" id="IPR052177">
    <property type="entry name" value="Divisome_Glycosyl_Hydrolase"/>
</dbReference>
<dbReference type="InterPro" id="IPR032280">
    <property type="entry name" value="DUF4985"/>
</dbReference>
<name>A0ABW5L3A2_9SPHI</name>
<keyword evidence="6" id="KW-1185">Reference proteome</keyword>
<keyword evidence="2" id="KW-1133">Transmembrane helix</keyword>
<sequence length="471" mass="53795">MKAKNRILMISVMIVIVTLLGNMFQSCKDVSTTTLPPIETEFVEKWSPGHNAFVWVDAMANVFQSPGRFRDKNDIKLILDSLKYVGINGLVIDVKHNTGFTLYESNYTEKLSSYNGLNMLSDYVEFMFNEARSRQMKVYLAMNTFVYGNTTTGVGYVYSNPGFKKYESMVMNVSGSRVPISQTGGNVFLNPAAPEVQQLTVNIIKEMATKFNPDGIVLDYCRYRGIDADFSDLSKELFIQFLEEKYNDNQAKYMDFPKDIVNSWKVVEGSVEPNSTGKYFKKWLHFRANVLKDFFAKAKQELKSVAPHVELGAYSGAWYNTYYKQGNNFASETYDPFNDEELTFSSFATPGYKETGYAEQLDLFFSGNYFKQLYLKDNPATAHLKYHWWSIEGSMNGIEYITRNKMKVYSGIDVGNVSYDSEEDISKAINYMYNRSNGGVLVFDVCHVTVPRYNPLKKGLWDAVKNGLIKN</sequence>
<accession>A0ABW5L3A2</accession>
<evidence type="ECO:0000256" key="2">
    <source>
        <dbReference type="SAM" id="Phobius"/>
    </source>
</evidence>
<feature type="domain" description="DUF4985" evidence="4">
    <location>
        <begin position="347"/>
        <end position="449"/>
    </location>
</feature>
<dbReference type="Proteomes" id="UP001597440">
    <property type="component" value="Unassembled WGS sequence"/>
</dbReference>
<dbReference type="EMBL" id="JBHULD010000014">
    <property type="protein sequence ID" value="MFD2555704.1"/>
    <property type="molecule type" value="Genomic_DNA"/>
</dbReference>
<dbReference type="PANTHER" id="PTHR43405:SF1">
    <property type="entry name" value="GLYCOSYL HYDROLASE DIGH"/>
    <property type="match status" value="1"/>
</dbReference>
<reference evidence="6" key="1">
    <citation type="journal article" date="2019" name="Int. J. Syst. Evol. Microbiol.">
        <title>The Global Catalogue of Microorganisms (GCM) 10K type strain sequencing project: providing services to taxonomists for standard genome sequencing and annotation.</title>
        <authorList>
            <consortium name="The Broad Institute Genomics Platform"/>
            <consortium name="The Broad Institute Genome Sequencing Center for Infectious Disease"/>
            <person name="Wu L."/>
            <person name="Ma J."/>
        </authorList>
    </citation>
    <scope>NUCLEOTIDE SEQUENCE [LARGE SCALE GENOMIC DNA]</scope>
    <source>
        <strain evidence="6">KCTC 52298</strain>
    </source>
</reference>
<dbReference type="Gene3D" id="3.20.20.80">
    <property type="entry name" value="Glycosidases"/>
    <property type="match status" value="1"/>
</dbReference>
<feature type="transmembrane region" description="Helical" evidence="2">
    <location>
        <begin position="7"/>
        <end position="24"/>
    </location>
</feature>
<dbReference type="SUPFAM" id="SSF51445">
    <property type="entry name" value="(Trans)glycosidases"/>
    <property type="match status" value="1"/>
</dbReference>
<proteinExistence type="predicted"/>
<dbReference type="RefSeq" id="WP_210354010.1">
    <property type="nucleotide sequence ID" value="NZ_JAEQMU010000001.1"/>
</dbReference>
<evidence type="ECO:0000313" key="6">
    <source>
        <dbReference type="Proteomes" id="UP001597440"/>
    </source>
</evidence>
<comment type="caution">
    <text evidence="5">The sequence shown here is derived from an EMBL/GenBank/DDBJ whole genome shotgun (WGS) entry which is preliminary data.</text>
</comment>
<dbReference type="Pfam" id="PF02638">
    <property type="entry name" value="GHL10"/>
    <property type="match status" value="1"/>
</dbReference>
<evidence type="ECO:0000259" key="3">
    <source>
        <dbReference type="Pfam" id="PF02638"/>
    </source>
</evidence>
<evidence type="ECO:0000313" key="5">
    <source>
        <dbReference type="EMBL" id="MFD2555704.1"/>
    </source>
</evidence>
<gene>
    <name evidence="5" type="ORF">ACFSQW_14985</name>
</gene>
<keyword evidence="2" id="KW-0812">Transmembrane</keyword>
<dbReference type="Pfam" id="PF16373">
    <property type="entry name" value="DUF4985"/>
    <property type="match status" value="1"/>
</dbReference>
<dbReference type="InterPro" id="IPR017853">
    <property type="entry name" value="GH"/>
</dbReference>
<keyword evidence="2" id="KW-0472">Membrane</keyword>
<evidence type="ECO:0000259" key="4">
    <source>
        <dbReference type="Pfam" id="PF16373"/>
    </source>
</evidence>
<dbReference type="PANTHER" id="PTHR43405">
    <property type="entry name" value="GLYCOSYL HYDROLASE DIGH"/>
    <property type="match status" value="1"/>
</dbReference>
<dbReference type="PROSITE" id="PS51257">
    <property type="entry name" value="PROKAR_LIPOPROTEIN"/>
    <property type="match status" value="1"/>
</dbReference>
<organism evidence="5 6">
    <name type="scientific">Sphingobacterium tabacisoli</name>
    <dbReference type="NCBI Taxonomy" id="2044855"/>
    <lineage>
        <taxon>Bacteria</taxon>
        <taxon>Pseudomonadati</taxon>
        <taxon>Bacteroidota</taxon>
        <taxon>Sphingobacteriia</taxon>
        <taxon>Sphingobacteriales</taxon>
        <taxon>Sphingobacteriaceae</taxon>
        <taxon>Sphingobacterium</taxon>
    </lineage>
</organism>
<protein>
    <submittedName>
        <fullName evidence="5">Family 10 glycosylhydrolase</fullName>
    </submittedName>
</protein>
<dbReference type="InterPro" id="IPR003790">
    <property type="entry name" value="GHL10"/>
</dbReference>
<evidence type="ECO:0000256" key="1">
    <source>
        <dbReference type="ARBA" id="ARBA00022729"/>
    </source>
</evidence>